<accession>A0A5N6KBQ2</accession>
<feature type="region of interest" description="Disordered" evidence="1">
    <location>
        <begin position="46"/>
        <end position="97"/>
    </location>
</feature>
<dbReference type="Proteomes" id="UP000326757">
    <property type="component" value="Unassembled WGS sequence"/>
</dbReference>
<proteinExistence type="predicted"/>
<feature type="compositionally biased region" description="Polar residues" evidence="1">
    <location>
        <begin position="237"/>
        <end position="248"/>
    </location>
</feature>
<organism evidence="2 3">
    <name type="scientific">Monilinia laxa</name>
    <name type="common">Brown rot fungus</name>
    <name type="synonym">Sclerotinia laxa</name>
    <dbReference type="NCBI Taxonomy" id="61186"/>
    <lineage>
        <taxon>Eukaryota</taxon>
        <taxon>Fungi</taxon>
        <taxon>Dikarya</taxon>
        <taxon>Ascomycota</taxon>
        <taxon>Pezizomycotina</taxon>
        <taxon>Leotiomycetes</taxon>
        <taxon>Helotiales</taxon>
        <taxon>Sclerotiniaceae</taxon>
        <taxon>Monilinia</taxon>
    </lineage>
</organism>
<feature type="compositionally biased region" description="Basic and acidic residues" evidence="1">
    <location>
        <begin position="54"/>
        <end position="74"/>
    </location>
</feature>
<comment type="caution">
    <text evidence="2">The sequence shown here is derived from an EMBL/GenBank/DDBJ whole genome shotgun (WGS) entry which is preliminary data.</text>
</comment>
<evidence type="ECO:0000313" key="3">
    <source>
        <dbReference type="Proteomes" id="UP000326757"/>
    </source>
</evidence>
<feature type="region of interest" description="Disordered" evidence="1">
    <location>
        <begin position="424"/>
        <end position="466"/>
    </location>
</feature>
<dbReference type="AlphaFoldDB" id="A0A5N6KBQ2"/>
<evidence type="ECO:0000313" key="2">
    <source>
        <dbReference type="EMBL" id="KAB8300860.1"/>
    </source>
</evidence>
<feature type="compositionally biased region" description="Polar residues" evidence="1">
    <location>
        <begin position="441"/>
        <end position="466"/>
    </location>
</feature>
<name>A0A5N6KBQ2_MONLA</name>
<feature type="region of interest" description="Disordered" evidence="1">
    <location>
        <begin position="237"/>
        <end position="258"/>
    </location>
</feature>
<dbReference type="OrthoDB" id="5431013at2759"/>
<gene>
    <name evidence="2" type="ORF">EYC80_002788</name>
</gene>
<protein>
    <submittedName>
        <fullName evidence="2">Uncharacterized protein</fullName>
    </submittedName>
</protein>
<dbReference type="EMBL" id="VIGI01000004">
    <property type="protein sequence ID" value="KAB8300860.1"/>
    <property type="molecule type" value="Genomic_DNA"/>
</dbReference>
<keyword evidence="3" id="KW-1185">Reference proteome</keyword>
<reference evidence="2 3" key="1">
    <citation type="submission" date="2019-06" db="EMBL/GenBank/DDBJ databases">
        <title>Genome Sequence of the Brown Rot Fungal Pathogen Monilinia laxa.</title>
        <authorList>
            <person name="De Miccolis Angelini R.M."/>
            <person name="Landi L."/>
            <person name="Abate D."/>
            <person name="Pollastro S."/>
            <person name="Romanazzi G."/>
            <person name="Faretra F."/>
        </authorList>
    </citation>
    <scope>NUCLEOTIDE SEQUENCE [LARGE SCALE GENOMIC DNA]</scope>
    <source>
        <strain evidence="2 3">Mlax316</strain>
    </source>
</reference>
<sequence>MALHNVQQAHFANIDLRAEQSQSWAQIPKKNAAESELNLRESLHAHRISPPAVPDDHLDSSRRKIQVESGNENKHSKKTNPKRKDTDKSESSFVTPEFPVLSGDSAIDAAKSYMALYDSQVRQRLSITRAVDKDETDIYREYSTPIEISDDLDKISTVAQRGVKTYADDRELGVDEKFRKDQKDQSRNQKQKERAHYKSRRLTSYHFEVCPSVNGGILPNASVQASSLENGSSLLRTSEVSEPGVQNNDADDSYAISDPRNDLKITTPLCSRVLEREQLKPKMTLEPKSTGSPSRNEQNCLFNSIQDTFGGLIDLSDDSNISLPTNQAFLDGKTPSKYLGSRITDIDLLSGDLEDLKIDELERPSNQNLQDETPRGTSDEIAQLVTAKLLAALRVTMTAPLQSANAAQSEYKDLEAHVVVDNRSPEDPMKANIPAIGTCPENDTTGTPETDLSLNPTLPSNPTSNSLPIPELTSSFIALLRSTTTIMILQS</sequence>
<evidence type="ECO:0000256" key="1">
    <source>
        <dbReference type="SAM" id="MobiDB-lite"/>
    </source>
</evidence>